<reference evidence="1" key="1">
    <citation type="submission" date="2019-12" db="EMBL/GenBank/DDBJ databases">
        <title>High-Quality draft genome sequences of three cyanobacteria isolated from the limestone walls of the Old Cathedral of Coimbra.</title>
        <authorList>
            <person name="Tiago I."/>
            <person name="Soares F."/>
            <person name="Portugal A."/>
        </authorList>
    </citation>
    <scope>NUCLEOTIDE SEQUENCE</scope>
    <source>
        <strain evidence="1">A</strain>
    </source>
</reference>
<sequence>MVGTIPSQAGRTRPNAAQKRIIDRWLQLDKNCSESNLEAHFVVPMFESLGIRHPQLSTQGNIALDGQSKLIPDALVYQDRSQPPVLIIENKKRCSNLANTSDGEFLTACK</sequence>
<protein>
    <submittedName>
        <fullName evidence="1">Uncharacterized protein</fullName>
    </submittedName>
</protein>
<name>A0A8J7Z3U7_9CYAN</name>
<dbReference type="Proteomes" id="UP000646053">
    <property type="component" value="Unassembled WGS sequence"/>
</dbReference>
<gene>
    <name evidence="1" type="ORF">GS601_19670</name>
</gene>
<organism evidence="1 2">
    <name type="scientific">Myxacorys almedinensis A</name>
    <dbReference type="NCBI Taxonomy" id="2690445"/>
    <lineage>
        <taxon>Bacteria</taxon>
        <taxon>Bacillati</taxon>
        <taxon>Cyanobacteriota</taxon>
        <taxon>Cyanophyceae</taxon>
        <taxon>Leptolyngbyales</taxon>
        <taxon>Leptolyngbyaceae</taxon>
        <taxon>Myxacorys</taxon>
        <taxon>Myxacorys almedinensis</taxon>
    </lineage>
</organism>
<dbReference type="RefSeq" id="WP_162425005.1">
    <property type="nucleotide sequence ID" value="NZ_WVIE01000031.1"/>
</dbReference>
<dbReference type="AlphaFoldDB" id="A0A8J7Z3U7"/>
<proteinExistence type="predicted"/>
<accession>A0A8J7Z3U7</accession>
<evidence type="ECO:0000313" key="2">
    <source>
        <dbReference type="Proteomes" id="UP000646053"/>
    </source>
</evidence>
<comment type="caution">
    <text evidence="1">The sequence shown here is derived from an EMBL/GenBank/DDBJ whole genome shotgun (WGS) entry which is preliminary data.</text>
</comment>
<keyword evidence="2" id="KW-1185">Reference proteome</keyword>
<evidence type="ECO:0000313" key="1">
    <source>
        <dbReference type="EMBL" id="NDJ19477.1"/>
    </source>
</evidence>
<dbReference type="EMBL" id="WVIE01000031">
    <property type="protein sequence ID" value="NDJ19477.1"/>
    <property type="molecule type" value="Genomic_DNA"/>
</dbReference>